<reference evidence="1" key="1">
    <citation type="submission" date="2023-07" db="EMBL/GenBank/DDBJ databases">
        <title>A chromosome-level genome assembly of Lolium multiflorum.</title>
        <authorList>
            <person name="Chen Y."/>
            <person name="Copetti D."/>
            <person name="Kolliker R."/>
            <person name="Studer B."/>
        </authorList>
    </citation>
    <scope>NUCLEOTIDE SEQUENCE</scope>
    <source>
        <strain evidence="1">02402/16</strain>
        <tissue evidence="1">Leaf</tissue>
    </source>
</reference>
<sequence length="78" mass="8828">MMLTESHGLYPGHCNLGIRFFNLYMGTFAHVVQKSPRGVDGQLLLQRDEDTVIQVFHPFTGDIAEHPPLSTLPHSVRR</sequence>
<dbReference type="EMBL" id="JAUUTY010000004">
    <property type="protein sequence ID" value="KAK1641841.1"/>
    <property type="molecule type" value="Genomic_DNA"/>
</dbReference>
<dbReference type="AlphaFoldDB" id="A0AAD8RXD9"/>
<organism evidence="1 2">
    <name type="scientific">Lolium multiflorum</name>
    <name type="common">Italian ryegrass</name>
    <name type="synonym">Lolium perenne subsp. multiflorum</name>
    <dbReference type="NCBI Taxonomy" id="4521"/>
    <lineage>
        <taxon>Eukaryota</taxon>
        <taxon>Viridiplantae</taxon>
        <taxon>Streptophyta</taxon>
        <taxon>Embryophyta</taxon>
        <taxon>Tracheophyta</taxon>
        <taxon>Spermatophyta</taxon>
        <taxon>Magnoliopsida</taxon>
        <taxon>Liliopsida</taxon>
        <taxon>Poales</taxon>
        <taxon>Poaceae</taxon>
        <taxon>BOP clade</taxon>
        <taxon>Pooideae</taxon>
        <taxon>Poodae</taxon>
        <taxon>Poeae</taxon>
        <taxon>Poeae Chloroplast Group 2 (Poeae type)</taxon>
        <taxon>Loliodinae</taxon>
        <taxon>Loliinae</taxon>
        <taxon>Lolium</taxon>
    </lineage>
</organism>
<proteinExistence type="predicted"/>
<dbReference type="Proteomes" id="UP001231189">
    <property type="component" value="Unassembled WGS sequence"/>
</dbReference>
<gene>
    <name evidence="1" type="ORF">QYE76_059646</name>
</gene>
<evidence type="ECO:0000313" key="2">
    <source>
        <dbReference type="Proteomes" id="UP001231189"/>
    </source>
</evidence>
<evidence type="ECO:0000313" key="1">
    <source>
        <dbReference type="EMBL" id="KAK1641841.1"/>
    </source>
</evidence>
<comment type="caution">
    <text evidence="1">The sequence shown here is derived from an EMBL/GenBank/DDBJ whole genome shotgun (WGS) entry which is preliminary data.</text>
</comment>
<keyword evidence="2" id="KW-1185">Reference proteome</keyword>
<protein>
    <submittedName>
        <fullName evidence="1">Uncharacterized protein</fullName>
    </submittedName>
</protein>
<accession>A0AAD8RXD9</accession>
<name>A0AAD8RXD9_LOLMU</name>